<dbReference type="PANTHER" id="PTHR30606">
    <property type="entry name" value="LIPID A BIOSYNTHESIS LAUROYL ACYLTRANSFERASE"/>
    <property type="match status" value="1"/>
</dbReference>
<keyword evidence="5" id="KW-0472">Membrane</keyword>
<dbReference type="CDD" id="cd07984">
    <property type="entry name" value="LPLAT_LABLAT-like"/>
    <property type="match status" value="1"/>
</dbReference>
<protein>
    <submittedName>
        <fullName evidence="7">Lipid A biosynthesis lauroyl acyltransferase</fullName>
    </submittedName>
</protein>
<dbReference type="GO" id="GO:0009247">
    <property type="term" value="P:glycolipid biosynthetic process"/>
    <property type="evidence" value="ECO:0007669"/>
    <property type="project" value="UniProtKB-ARBA"/>
</dbReference>
<keyword evidence="6 7" id="KW-0012">Acyltransferase</keyword>
<evidence type="ECO:0000256" key="2">
    <source>
        <dbReference type="ARBA" id="ARBA00022475"/>
    </source>
</evidence>
<keyword evidence="3" id="KW-0997">Cell inner membrane</keyword>
<organism evidence="7 8">
    <name type="scientific">Pseudomonas fluorescens NCIMB 11764</name>
    <dbReference type="NCBI Taxonomy" id="1221522"/>
    <lineage>
        <taxon>Bacteria</taxon>
        <taxon>Pseudomonadati</taxon>
        <taxon>Pseudomonadota</taxon>
        <taxon>Gammaproteobacteria</taxon>
        <taxon>Pseudomonadales</taxon>
        <taxon>Pseudomonadaceae</taxon>
        <taxon>Pseudomonas</taxon>
    </lineage>
</organism>
<dbReference type="GO" id="GO:0016746">
    <property type="term" value="F:acyltransferase activity"/>
    <property type="evidence" value="ECO:0007669"/>
    <property type="project" value="UniProtKB-KW"/>
</dbReference>
<evidence type="ECO:0000256" key="5">
    <source>
        <dbReference type="ARBA" id="ARBA00023136"/>
    </source>
</evidence>
<evidence type="ECO:0000313" key="7">
    <source>
        <dbReference type="EMBL" id="AKV05842.1"/>
    </source>
</evidence>
<dbReference type="RefSeq" id="WP_017341718.1">
    <property type="nucleotide sequence ID" value="NZ_CP010945.1"/>
</dbReference>
<evidence type="ECO:0000313" key="8">
    <source>
        <dbReference type="Proteomes" id="UP000017175"/>
    </source>
</evidence>
<keyword evidence="4 7" id="KW-0808">Transferase</keyword>
<dbReference type="AlphaFoldDB" id="A0A0K1QJL0"/>
<dbReference type="GO" id="GO:0005886">
    <property type="term" value="C:plasma membrane"/>
    <property type="evidence" value="ECO:0007669"/>
    <property type="project" value="UniProtKB-SubCell"/>
</dbReference>
<accession>A0A0K1QJL0</accession>
<dbReference type="Pfam" id="PF03279">
    <property type="entry name" value="Lip_A_acyltrans"/>
    <property type="match status" value="1"/>
</dbReference>
<dbReference type="NCBIfam" id="NF004190">
    <property type="entry name" value="PRK05645.1"/>
    <property type="match status" value="1"/>
</dbReference>
<sequence>MDKLKGALLVGALRLFALLPWRAVQAVGSAIGWVMWKTPNRSRDVVRINLAKCFPEMDPAERERLVGQSLKDIGKSLTESACAWIWPAQRSIDLVREVEGLDVLKDALASGKGVVGITSHLGNWEVLNHFYCSQCKPIIFYRPPKLKAVDELLRKQRVQLGNKVAASTKEGILSVIKEVRKGGAVGIPADPEPSESAGIFVPFFATQALTSKFVPNMLAGGKAVGVFLHALRLPDGSGYKVILEAAPEAMYSTDTETSCAAMSKVVERYVRAYPSQYMWSMKRFKKRPPGEERWY</sequence>
<proteinExistence type="predicted"/>
<evidence type="ECO:0000256" key="3">
    <source>
        <dbReference type="ARBA" id="ARBA00022519"/>
    </source>
</evidence>
<dbReference type="PIRSF" id="PIRSF026649">
    <property type="entry name" value="MsbB"/>
    <property type="match status" value="1"/>
</dbReference>
<gene>
    <name evidence="7" type="ORF">B723_05305</name>
</gene>
<keyword evidence="2" id="KW-1003">Cell membrane</keyword>
<dbReference type="InterPro" id="IPR004960">
    <property type="entry name" value="LipA_acyltrans"/>
</dbReference>
<dbReference type="PANTHER" id="PTHR30606:SF10">
    <property type="entry name" value="PHOSPHATIDYLINOSITOL MANNOSIDE ACYLTRANSFERASE"/>
    <property type="match status" value="1"/>
</dbReference>
<evidence type="ECO:0000256" key="6">
    <source>
        <dbReference type="ARBA" id="ARBA00023315"/>
    </source>
</evidence>
<comment type="subcellular location">
    <subcellularLocation>
        <location evidence="1">Cell inner membrane</location>
    </subcellularLocation>
</comment>
<reference evidence="7 8" key="1">
    <citation type="journal article" date="2012" name="J. Bacteriol.">
        <title>Draft genome sequence of the cyanide-utilizing bacterium Pseudomonas fluorescens strain NCIMB 11764.</title>
        <authorList>
            <person name="Vilo C.A."/>
            <person name="Benedik M.J."/>
            <person name="Kunz D.A."/>
            <person name="Dong Q."/>
        </authorList>
    </citation>
    <scope>NUCLEOTIDE SEQUENCE [LARGE SCALE GENOMIC DNA]</scope>
    <source>
        <strain evidence="7 8">NCIMB 11764</strain>
    </source>
</reference>
<dbReference type="Proteomes" id="UP000017175">
    <property type="component" value="Chromosome"/>
</dbReference>
<dbReference type="EMBL" id="CP010945">
    <property type="protein sequence ID" value="AKV05842.1"/>
    <property type="molecule type" value="Genomic_DNA"/>
</dbReference>
<name>A0A0K1QJL0_PSEFL</name>
<evidence type="ECO:0000256" key="1">
    <source>
        <dbReference type="ARBA" id="ARBA00004533"/>
    </source>
</evidence>
<dbReference type="eggNOG" id="COG1560">
    <property type="taxonomic scope" value="Bacteria"/>
</dbReference>
<evidence type="ECO:0000256" key="4">
    <source>
        <dbReference type="ARBA" id="ARBA00022679"/>
    </source>
</evidence>
<dbReference type="OrthoDB" id="9803456at2"/>